<evidence type="ECO:0000256" key="4">
    <source>
        <dbReference type="ARBA" id="ARBA00022272"/>
    </source>
</evidence>
<dbReference type="InterPro" id="IPR011060">
    <property type="entry name" value="RibuloseP-bd_barrel"/>
</dbReference>
<comment type="similarity">
    <text evidence="9">Belongs to the TrpF family.</text>
</comment>
<keyword evidence="6 9" id="KW-0822">Tryptophan biosynthesis</keyword>
<dbReference type="PANTHER" id="PTHR42894:SF1">
    <property type="entry name" value="N-(5'-PHOSPHORIBOSYL)ANTHRANILATE ISOMERASE"/>
    <property type="match status" value="1"/>
</dbReference>
<dbReference type="GO" id="GO:0004640">
    <property type="term" value="F:phosphoribosylanthranilate isomerase activity"/>
    <property type="evidence" value="ECO:0007669"/>
    <property type="project" value="UniProtKB-UniRule"/>
</dbReference>
<accession>A0A7T5R1K0</accession>
<dbReference type="HAMAP" id="MF_00135">
    <property type="entry name" value="PRAI"/>
    <property type="match status" value="1"/>
</dbReference>
<dbReference type="UniPathway" id="UPA00035">
    <property type="reaction ID" value="UER00042"/>
</dbReference>
<comment type="catalytic activity">
    <reaction evidence="1 9">
        <text>N-(5-phospho-beta-D-ribosyl)anthranilate = 1-(2-carboxyphenylamino)-1-deoxy-D-ribulose 5-phosphate</text>
        <dbReference type="Rhea" id="RHEA:21540"/>
        <dbReference type="ChEBI" id="CHEBI:18277"/>
        <dbReference type="ChEBI" id="CHEBI:58613"/>
        <dbReference type="EC" id="5.3.1.24"/>
    </reaction>
</comment>
<evidence type="ECO:0000256" key="6">
    <source>
        <dbReference type="ARBA" id="ARBA00022822"/>
    </source>
</evidence>
<dbReference type="EC" id="5.3.1.24" evidence="3 9"/>
<comment type="pathway">
    <text evidence="2 9">Amino-acid biosynthesis; L-tryptophan biosynthesis; L-tryptophan from chorismate: step 3/5.</text>
</comment>
<dbReference type="InterPro" id="IPR044643">
    <property type="entry name" value="TrpF_fam"/>
</dbReference>
<name>A0A7T5R1K0_9BACT</name>
<reference evidence="11 12" key="1">
    <citation type="submission" date="2020-07" db="EMBL/GenBank/DDBJ databases">
        <title>Huge and variable diversity of episymbiotic CPR bacteria and DPANN archaea in groundwater ecosystems.</title>
        <authorList>
            <person name="He C.Y."/>
            <person name="Keren R."/>
            <person name="Whittaker M."/>
            <person name="Farag I.F."/>
            <person name="Doudna J."/>
            <person name="Cate J.H.D."/>
            <person name="Banfield J.F."/>
        </authorList>
    </citation>
    <scope>NUCLEOTIDE SEQUENCE [LARGE SCALE GENOMIC DNA]</scope>
    <source>
        <strain evidence="11">NC_groundwater_70_Ag_B-0.1um_54_66</strain>
    </source>
</reference>
<keyword evidence="7 9" id="KW-0057">Aromatic amino acid biosynthesis</keyword>
<evidence type="ECO:0000256" key="1">
    <source>
        <dbReference type="ARBA" id="ARBA00001164"/>
    </source>
</evidence>
<dbReference type="InterPro" id="IPR001240">
    <property type="entry name" value="PRAI_dom"/>
</dbReference>
<feature type="domain" description="N-(5'phosphoribosyl) anthranilate isomerase (PRAI)" evidence="10">
    <location>
        <begin position="9"/>
        <end position="233"/>
    </location>
</feature>
<protein>
    <recommendedName>
        <fullName evidence="4 9">N-(5'-phosphoribosyl)anthranilate isomerase</fullName>
        <shortName evidence="9">PRAI</shortName>
        <ecNumber evidence="3 9">5.3.1.24</ecNumber>
    </recommendedName>
</protein>
<dbReference type="GO" id="GO:0000162">
    <property type="term" value="P:L-tryptophan biosynthetic process"/>
    <property type="evidence" value="ECO:0007669"/>
    <property type="project" value="UniProtKB-UniRule"/>
</dbReference>
<evidence type="ECO:0000256" key="2">
    <source>
        <dbReference type="ARBA" id="ARBA00004664"/>
    </source>
</evidence>
<evidence type="ECO:0000256" key="8">
    <source>
        <dbReference type="ARBA" id="ARBA00023235"/>
    </source>
</evidence>
<dbReference type="AlphaFoldDB" id="A0A7T5R1K0"/>
<dbReference type="SUPFAM" id="SSF51366">
    <property type="entry name" value="Ribulose-phoshate binding barrel"/>
    <property type="match status" value="1"/>
</dbReference>
<evidence type="ECO:0000256" key="5">
    <source>
        <dbReference type="ARBA" id="ARBA00022605"/>
    </source>
</evidence>
<evidence type="ECO:0000313" key="12">
    <source>
        <dbReference type="Proteomes" id="UP000595362"/>
    </source>
</evidence>
<keyword evidence="8 9" id="KW-0413">Isomerase</keyword>
<dbReference type="Gene3D" id="3.20.20.70">
    <property type="entry name" value="Aldolase class I"/>
    <property type="match status" value="1"/>
</dbReference>
<gene>
    <name evidence="9" type="primary">trpF</name>
    <name evidence="11" type="ORF">HYS17_10145</name>
</gene>
<dbReference type="Proteomes" id="UP000595362">
    <property type="component" value="Chromosome"/>
</dbReference>
<evidence type="ECO:0000256" key="7">
    <source>
        <dbReference type="ARBA" id="ARBA00023141"/>
    </source>
</evidence>
<proteinExistence type="inferred from homology"/>
<evidence type="ECO:0000313" key="11">
    <source>
        <dbReference type="EMBL" id="QQG35848.1"/>
    </source>
</evidence>
<sequence>MKRIPRIQIAGIKSPEEAQLCIDAGADGLGLLLMLDYPRGDAISVTQARAIADAVPESICTVLITHSTALDEIVASVRRAGVNTLQIHNDSCNEMPLSRIADIRQALPDIAIIKVLHIPASVAGNSEYACAQARALLPYVDALILDSQATEHIDGRDYRTLGGTGCLNNWDIAGAIVSAVAPCPVVHAGGLTPDNVYAAIAAIRPYGVDVNSGVRKNGFVDKDPQKVRAFVEQAKSAFANTGTV</sequence>
<dbReference type="EMBL" id="CP066681">
    <property type="protein sequence ID" value="QQG35848.1"/>
    <property type="molecule type" value="Genomic_DNA"/>
</dbReference>
<evidence type="ECO:0000256" key="9">
    <source>
        <dbReference type="HAMAP-Rule" id="MF_00135"/>
    </source>
</evidence>
<dbReference type="PANTHER" id="PTHR42894">
    <property type="entry name" value="N-(5'-PHOSPHORIBOSYL)ANTHRANILATE ISOMERASE"/>
    <property type="match status" value="1"/>
</dbReference>
<evidence type="ECO:0000256" key="3">
    <source>
        <dbReference type="ARBA" id="ARBA00012572"/>
    </source>
</evidence>
<dbReference type="InterPro" id="IPR013785">
    <property type="entry name" value="Aldolase_TIM"/>
</dbReference>
<organism evidence="11 12">
    <name type="scientific">Micavibrio aeruginosavorus</name>
    <dbReference type="NCBI Taxonomy" id="349221"/>
    <lineage>
        <taxon>Bacteria</taxon>
        <taxon>Pseudomonadati</taxon>
        <taxon>Bdellovibrionota</taxon>
        <taxon>Bdellovibrionia</taxon>
        <taxon>Bdellovibrionales</taxon>
        <taxon>Pseudobdellovibrionaceae</taxon>
        <taxon>Micavibrio</taxon>
    </lineage>
</organism>
<evidence type="ECO:0000259" key="10">
    <source>
        <dbReference type="Pfam" id="PF00697"/>
    </source>
</evidence>
<keyword evidence="5 9" id="KW-0028">Amino-acid biosynthesis</keyword>
<dbReference type="CDD" id="cd00405">
    <property type="entry name" value="PRAI"/>
    <property type="match status" value="1"/>
</dbReference>
<dbReference type="Pfam" id="PF00697">
    <property type="entry name" value="PRAI"/>
    <property type="match status" value="1"/>
</dbReference>